<name>A0A517R493_9PLAN</name>
<evidence type="ECO:0000259" key="6">
    <source>
        <dbReference type="PROSITE" id="PS50984"/>
    </source>
</evidence>
<evidence type="ECO:0000256" key="5">
    <source>
        <dbReference type="SAM" id="MobiDB-lite"/>
    </source>
</evidence>
<dbReference type="PANTHER" id="PTHR47811:SF1">
    <property type="entry name" value="TRNA PSEUDOURIDINE SYNTHASE D"/>
    <property type="match status" value="1"/>
</dbReference>
<dbReference type="GO" id="GO:0005829">
    <property type="term" value="C:cytosol"/>
    <property type="evidence" value="ECO:0007669"/>
    <property type="project" value="TreeGrafter"/>
</dbReference>
<keyword evidence="3 4" id="KW-0413">Isomerase</keyword>
<evidence type="ECO:0000313" key="8">
    <source>
        <dbReference type="Proteomes" id="UP000317318"/>
    </source>
</evidence>
<dbReference type="GO" id="GO:0031119">
    <property type="term" value="P:tRNA pseudouridine synthesis"/>
    <property type="evidence" value="ECO:0007669"/>
    <property type="project" value="UniProtKB-UniRule"/>
</dbReference>
<dbReference type="Gene3D" id="3.30.2340.10">
    <property type="entry name" value="TruD, insertion domain"/>
    <property type="match status" value="1"/>
</dbReference>
<feature type="region of interest" description="Disordered" evidence="5">
    <location>
        <begin position="1"/>
        <end position="20"/>
    </location>
</feature>
<dbReference type="EC" id="5.4.99.27" evidence="4"/>
<dbReference type="InterPro" id="IPR001656">
    <property type="entry name" value="PsdUridine_synth_TruD"/>
</dbReference>
<dbReference type="InterPro" id="IPR043165">
    <property type="entry name" value="TruD_insert_sf"/>
</dbReference>
<dbReference type="HAMAP" id="MF_01082">
    <property type="entry name" value="TruD"/>
    <property type="match status" value="1"/>
</dbReference>
<comment type="catalytic activity">
    <reaction evidence="4">
        <text>uridine(13) in tRNA = pseudouridine(13) in tRNA</text>
        <dbReference type="Rhea" id="RHEA:42540"/>
        <dbReference type="Rhea" id="RHEA-COMP:10105"/>
        <dbReference type="Rhea" id="RHEA-COMP:10106"/>
        <dbReference type="ChEBI" id="CHEBI:65314"/>
        <dbReference type="ChEBI" id="CHEBI:65315"/>
        <dbReference type="EC" id="5.4.99.27"/>
    </reaction>
</comment>
<keyword evidence="2 4" id="KW-0819">tRNA processing</keyword>
<dbReference type="RefSeq" id="WP_145364791.1">
    <property type="nucleotide sequence ID" value="NZ_CP036268.1"/>
</dbReference>
<feature type="domain" description="TRUD" evidence="6">
    <location>
        <begin position="185"/>
        <end position="339"/>
    </location>
</feature>
<sequence>MESRTTVPVGEDQSEVGPEDDFTGLKSAILEAALDQPRIIGATAPCPGRLKASPEDFRVTEVPAYEPCGEGDHLFIEVEKRDVSAEELVNQVARRLNIARGDVGVAGMKDRFAVTRQFLSVPGSCEEQIADIDGGGITVLSAKRHTNKLRTGHLKANRFEIVVRDAPDQLTLTAAATSELLKSKGMPNFFGPQRFGRDGSTLELGLNLLTGRTTKKAIPPRRRKFLLRLALSSVQSALFNRVVAIRMRSGRFDRLISGDVAAKVDSGGPFVVQDVDAEQHRFDEGEIVPTGPISGPKMRSPQSDAATLETAVLDEFGLTSEDFRRFPKLTTGTRRPLMVRVKDLEIEPVSDGTKFQFMLPPGSYATVLMSQFITSETTADE</sequence>
<reference evidence="7 8" key="1">
    <citation type="submission" date="2019-02" db="EMBL/GenBank/DDBJ databases">
        <title>Deep-cultivation of Planctomycetes and their phenomic and genomic characterization uncovers novel biology.</title>
        <authorList>
            <person name="Wiegand S."/>
            <person name="Jogler M."/>
            <person name="Boedeker C."/>
            <person name="Pinto D."/>
            <person name="Vollmers J."/>
            <person name="Rivas-Marin E."/>
            <person name="Kohn T."/>
            <person name="Peeters S.H."/>
            <person name="Heuer A."/>
            <person name="Rast P."/>
            <person name="Oberbeckmann S."/>
            <person name="Bunk B."/>
            <person name="Jeske O."/>
            <person name="Meyerdierks A."/>
            <person name="Storesund J.E."/>
            <person name="Kallscheuer N."/>
            <person name="Luecker S."/>
            <person name="Lage O.M."/>
            <person name="Pohl T."/>
            <person name="Merkel B.J."/>
            <person name="Hornburger P."/>
            <person name="Mueller R.-W."/>
            <person name="Bruemmer F."/>
            <person name="Labrenz M."/>
            <person name="Spormann A.M."/>
            <person name="Op den Camp H."/>
            <person name="Overmann J."/>
            <person name="Amann R."/>
            <person name="Jetten M.S.M."/>
            <person name="Mascher T."/>
            <person name="Medema M.H."/>
            <person name="Devos D.P."/>
            <person name="Kaster A.-K."/>
            <person name="Ovreas L."/>
            <person name="Rohde M."/>
            <person name="Galperin M.Y."/>
            <person name="Jogler C."/>
        </authorList>
    </citation>
    <scope>NUCLEOTIDE SEQUENCE [LARGE SCALE GENOMIC DNA]</scope>
    <source>
        <strain evidence="7 8">Pan189</strain>
    </source>
</reference>
<dbReference type="PROSITE" id="PS01268">
    <property type="entry name" value="UPF0024"/>
    <property type="match status" value="1"/>
</dbReference>
<evidence type="ECO:0000256" key="1">
    <source>
        <dbReference type="ARBA" id="ARBA00007953"/>
    </source>
</evidence>
<comment type="function">
    <text evidence="4">Responsible for synthesis of pseudouridine from uracil-13 in transfer RNAs.</text>
</comment>
<evidence type="ECO:0000256" key="2">
    <source>
        <dbReference type="ARBA" id="ARBA00022694"/>
    </source>
</evidence>
<dbReference type="InterPro" id="IPR020119">
    <property type="entry name" value="PsdUridine_synth_TruD_CS"/>
</dbReference>
<dbReference type="SUPFAM" id="SSF55120">
    <property type="entry name" value="Pseudouridine synthase"/>
    <property type="match status" value="1"/>
</dbReference>
<dbReference type="GO" id="GO:0003723">
    <property type="term" value="F:RNA binding"/>
    <property type="evidence" value="ECO:0007669"/>
    <property type="project" value="InterPro"/>
</dbReference>
<comment type="similarity">
    <text evidence="1 4">Belongs to the pseudouridine synthase TruD family.</text>
</comment>
<dbReference type="InterPro" id="IPR020103">
    <property type="entry name" value="PsdUridine_synth_cat_dom_sf"/>
</dbReference>
<accession>A0A517R493</accession>
<dbReference type="InterPro" id="IPR011760">
    <property type="entry name" value="PsdUridine_synth_TruD_insert"/>
</dbReference>
<dbReference type="AlphaFoldDB" id="A0A517R493"/>
<protein>
    <recommendedName>
        <fullName evidence="4">tRNA pseudouridine synthase D</fullName>
        <ecNumber evidence="4">5.4.99.27</ecNumber>
    </recommendedName>
    <alternativeName>
        <fullName evidence="4">tRNA pseudouridine(13) synthase</fullName>
    </alternativeName>
    <alternativeName>
        <fullName evidence="4">tRNA pseudouridylate synthase D</fullName>
    </alternativeName>
    <alternativeName>
        <fullName evidence="4">tRNA-uridine isomerase D</fullName>
    </alternativeName>
</protein>
<dbReference type="PROSITE" id="PS50984">
    <property type="entry name" value="TRUD"/>
    <property type="match status" value="1"/>
</dbReference>
<dbReference type="PANTHER" id="PTHR47811">
    <property type="entry name" value="TRNA PSEUDOURIDINE SYNTHASE D"/>
    <property type="match status" value="1"/>
</dbReference>
<feature type="active site" description="Nucleophile" evidence="4">
    <location>
        <position position="110"/>
    </location>
</feature>
<dbReference type="Proteomes" id="UP000317318">
    <property type="component" value="Chromosome"/>
</dbReference>
<keyword evidence="8" id="KW-1185">Reference proteome</keyword>
<evidence type="ECO:0000256" key="4">
    <source>
        <dbReference type="HAMAP-Rule" id="MF_01082"/>
    </source>
</evidence>
<dbReference type="KEGG" id="svp:Pan189_31050"/>
<gene>
    <name evidence="4 7" type="primary">truD</name>
    <name evidence="7" type="ORF">Pan189_31050</name>
</gene>
<proteinExistence type="inferred from homology"/>
<dbReference type="EMBL" id="CP036268">
    <property type="protein sequence ID" value="QDT38709.1"/>
    <property type="molecule type" value="Genomic_DNA"/>
</dbReference>
<dbReference type="GO" id="GO:0160150">
    <property type="term" value="F:tRNA pseudouridine(13) synthase activity"/>
    <property type="evidence" value="ECO:0007669"/>
    <property type="project" value="UniProtKB-EC"/>
</dbReference>
<dbReference type="InterPro" id="IPR042214">
    <property type="entry name" value="TruD_catalytic"/>
</dbReference>
<dbReference type="Gene3D" id="3.30.2350.20">
    <property type="entry name" value="TruD, catalytic domain"/>
    <property type="match status" value="1"/>
</dbReference>
<organism evidence="7 8">
    <name type="scientific">Stratiformator vulcanicus</name>
    <dbReference type="NCBI Taxonomy" id="2527980"/>
    <lineage>
        <taxon>Bacteria</taxon>
        <taxon>Pseudomonadati</taxon>
        <taxon>Planctomycetota</taxon>
        <taxon>Planctomycetia</taxon>
        <taxon>Planctomycetales</taxon>
        <taxon>Planctomycetaceae</taxon>
        <taxon>Stratiformator</taxon>
    </lineage>
</organism>
<dbReference type="Pfam" id="PF01142">
    <property type="entry name" value="TruD"/>
    <property type="match status" value="2"/>
</dbReference>
<evidence type="ECO:0000313" key="7">
    <source>
        <dbReference type="EMBL" id="QDT38709.1"/>
    </source>
</evidence>
<evidence type="ECO:0000256" key="3">
    <source>
        <dbReference type="ARBA" id="ARBA00023235"/>
    </source>
</evidence>
<dbReference type="InterPro" id="IPR050170">
    <property type="entry name" value="TruD_pseudoU_synthase"/>
</dbReference>
<dbReference type="OrthoDB" id="1550679at2"/>